<keyword evidence="2" id="KW-1185">Reference proteome</keyword>
<organism evidence="1 2">
    <name type="scientific">Botrytis tulipae</name>
    <dbReference type="NCBI Taxonomy" id="87230"/>
    <lineage>
        <taxon>Eukaryota</taxon>
        <taxon>Fungi</taxon>
        <taxon>Dikarya</taxon>
        <taxon>Ascomycota</taxon>
        <taxon>Pezizomycotina</taxon>
        <taxon>Leotiomycetes</taxon>
        <taxon>Helotiales</taxon>
        <taxon>Sclerotiniaceae</taxon>
        <taxon>Botrytis</taxon>
    </lineage>
</organism>
<gene>
    <name evidence="1" type="ORF">BTUL_0190g00070</name>
</gene>
<comment type="caution">
    <text evidence="1">The sequence shown here is derived from an EMBL/GenBank/DDBJ whole genome shotgun (WGS) entry which is preliminary data.</text>
</comment>
<sequence length="135" mass="15426">MAYGLTLHQAIDWQLHGNHLFNPHIGDAMWVDNVRETTSLTQVVACIMKVVVKATLELSSVASPISQLVFRRDSMNQAYVTIAETIFTLGYLERWQETPVSYLELEIGQLLLYTFAGRLKDKIDEIFSLRLPLRT</sequence>
<dbReference type="Proteomes" id="UP000297777">
    <property type="component" value="Unassembled WGS sequence"/>
</dbReference>
<dbReference type="EMBL" id="PQXH01000190">
    <property type="protein sequence ID" value="TGO08823.1"/>
    <property type="molecule type" value="Genomic_DNA"/>
</dbReference>
<proteinExistence type="predicted"/>
<protein>
    <submittedName>
        <fullName evidence="1">Uncharacterized protein</fullName>
    </submittedName>
</protein>
<name>A0A4Z1EDV9_9HELO</name>
<dbReference type="AlphaFoldDB" id="A0A4Z1EDV9"/>
<accession>A0A4Z1EDV9</accession>
<reference evidence="1 2" key="1">
    <citation type="submission" date="2017-12" db="EMBL/GenBank/DDBJ databases">
        <title>Comparative genomics of Botrytis spp.</title>
        <authorList>
            <person name="Valero-Jimenez C.A."/>
            <person name="Tapia P."/>
            <person name="Veloso J."/>
            <person name="Silva-Moreno E."/>
            <person name="Staats M."/>
            <person name="Valdes J.H."/>
            <person name="Van Kan J.A.L."/>
        </authorList>
    </citation>
    <scope>NUCLEOTIDE SEQUENCE [LARGE SCALE GENOMIC DNA]</scope>
    <source>
        <strain evidence="1 2">Bt9001</strain>
    </source>
</reference>
<evidence type="ECO:0000313" key="2">
    <source>
        <dbReference type="Proteomes" id="UP000297777"/>
    </source>
</evidence>
<evidence type="ECO:0000313" key="1">
    <source>
        <dbReference type="EMBL" id="TGO08823.1"/>
    </source>
</evidence>